<organism evidence="2 3">
    <name type="scientific">Longibacter salinarum</name>
    <dbReference type="NCBI Taxonomy" id="1850348"/>
    <lineage>
        <taxon>Bacteria</taxon>
        <taxon>Pseudomonadati</taxon>
        <taxon>Rhodothermota</taxon>
        <taxon>Rhodothermia</taxon>
        <taxon>Rhodothermales</taxon>
        <taxon>Salisaetaceae</taxon>
        <taxon>Longibacter</taxon>
    </lineage>
</organism>
<dbReference type="OrthoDB" id="9773189at2"/>
<evidence type="ECO:0000259" key="1">
    <source>
        <dbReference type="Pfam" id="PF14488"/>
    </source>
</evidence>
<dbReference type="AlphaFoldDB" id="A0A2A8D043"/>
<sequence length="320" mass="36798">MQLTGTFLDEITHDIPSQNWGAREWARDFDAMKAVGIDTVILIRAGYRDRAVFDSEVLSDARDMMPAYDDLVDLFLREAERCGMDFWFGTYDAGTFWDEGDYRHEVDINKPFCAEVAEKYGDREAFAGWYISHEINAYDDGMLNVYEELSDHLRELVDVPILMSPYMKGVKQFGDEALGFDEHVREWSTAFERLEGLVDVVAFQDGNVPLTELPRYLAANRELAAAHGIESWGNVETFDRDVRIKFPPIDFRKLRYKIEQAAEAGLDKLITFEFSHFLSPNADHPAARALHRRYREWIDVDKSPQAAEPSVEDRSSITQS</sequence>
<dbReference type="Proteomes" id="UP000220102">
    <property type="component" value="Unassembled WGS sequence"/>
</dbReference>
<dbReference type="InterPro" id="IPR027849">
    <property type="entry name" value="DUF4434"/>
</dbReference>
<proteinExistence type="predicted"/>
<dbReference type="SUPFAM" id="SSF51445">
    <property type="entry name" value="(Trans)glycosidases"/>
    <property type="match status" value="1"/>
</dbReference>
<dbReference type="Gene3D" id="3.20.20.80">
    <property type="entry name" value="Glycosidases"/>
    <property type="match status" value="1"/>
</dbReference>
<protein>
    <submittedName>
        <fullName evidence="2">Tat pathway signal protein</fullName>
    </submittedName>
</protein>
<comment type="caution">
    <text evidence="2">The sequence shown here is derived from an EMBL/GenBank/DDBJ whole genome shotgun (WGS) entry which is preliminary data.</text>
</comment>
<dbReference type="Pfam" id="PF14488">
    <property type="entry name" value="DUF4434"/>
    <property type="match status" value="1"/>
</dbReference>
<reference evidence="2 3" key="1">
    <citation type="submission" date="2017-10" db="EMBL/GenBank/DDBJ databases">
        <title>Draft genome of Longibacter Salinarum.</title>
        <authorList>
            <person name="Goh K.M."/>
            <person name="Shamsir M.S."/>
            <person name="Lim S.W."/>
        </authorList>
    </citation>
    <scope>NUCLEOTIDE SEQUENCE [LARGE SCALE GENOMIC DNA]</scope>
    <source>
        <strain evidence="2 3">KCTC 52045</strain>
    </source>
</reference>
<gene>
    <name evidence="2" type="ORF">CRI94_04160</name>
</gene>
<keyword evidence="3" id="KW-1185">Reference proteome</keyword>
<name>A0A2A8D043_9BACT</name>
<evidence type="ECO:0000313" key="2">
    <source>
        <dbReference type="EMBL" id="PEN14240.1"/>
    </source>
</evidence>
<evidence type="ECO:0000313" key="3">
    <source>
        <dbReference type="Proteomes" id="UP000220102"/>
    </source>
</evidence>
<accession>A0A2A8D043</accession>
<dbReference type="InterPro" id="IPR017853">
    <property type="entry name" value="GH"/>
</dbReference>
<feature type="domain" description="DUF4434" evidence="1">
    <location>
        <begin position="3"/>
        <end position="282"/>
    </location>
</feature>
<dbReference type="RefSeq" id="WP_098074420.1">
    <property type="nucleotide sequence ID" value="NZ_PDEQ01000002.1"/>
</dbReference>
<dbReference type="EMBL" id="PDEQ01000002">
    <property type="protein sequence ID" value="PEN14240.1"/>
    <property type="molecule type" value="Genomic_DNA"/>
</dbReference>